<dbReference type="Proteomes" id="UP001165136">
    <property type="component" value="Unassembled WGS sequence"/>
</dbReference>
<evidence type="ECO:0000313" key="2">
    <source>
        <dbReference type="Proteomes" id="UP001165136"/>
    </source>
</evidence>
<dbReference type="InterPro" id="IPR025506">
    <property type="entry name" value="Abi_alpha"/>
</dbReference>
<name>A0A9W6R528_9PSEU</name>
<reference evidence="1" key="1">
    <citation type="submission" date="2023-03" db="EMBL/GenBank/DDBJ databases">
        <title>Amycolatopsis taiwanensis NBRC 103393.</title>
        <authorList>
            <person name="Ichikawa N."/>
            <person name="Sato H."/>
            <person name="Tonouchi N."/>
        </authorList>
    </citation>
    <scope>NUCLEOTIDE SEQUENCE</scope>
    <source>
        <strain evidence="1">NBRC 103393</strain>
    </source>
</reference>
<organism evidence="1 2">
    <name type="scientific">Amycolatopsis taiwanensis</name>
    <dbReference type="NCBI Taxonomy" id="342230"/>
    <lineage>
        <taxon>Bacteria</taxon>
        <taxon>Bacillati</taxon>
        <taxon>Actinomycetota</taxon>
        <taxon>Actinomycetes</taxon>
        <taxon>Pseudonocardiales</taxon>
        <taxon>Pseudonocardiaceae</taxon>
        <taxon>Amycolatopsis</taxon>
    </lineage>
</organism>
<dbReference type="EMBL" id="BSTI01000012">
    <property type="protein sequence ID" value="GLY68490.1"/>
    <property type="molecule type" value="Genomic_DNA"/>
</dbReference>
<keyword evidence="2" id="KW-1185">Reference proteome</keyword>
<comment type="caution">
    <text evidence="1">The sequence shown here is derived from an EMBL/GenBank/DDBJ whole genome shotgun (WGS) entry which is preliminary data.</text>
</comment>
<dbReference type="AlphaFoldDB" id="A0A9W6R528"/>
<proteinExistence type="predicted"/>
<protein>
    <submittedName>
        <fullName evidence="1">Uncharacterized protein</fullName>
    </submittedName>
</protein>
<gene>
    <name evidence="1" type="ORF">Atai01_51090</name>
</gene>
<accession>A0A9W6R528</accession>
<dbReference type="Pfam" id="PF14337">
    <property type="entry name" value="Abi_alpha"/>
    <property type="match status" value="1"/>
</dbReference>
<sequence>MPPLRVAMKELLDSSADADRRQARDELYAAVLRQLTADEARILAVLARGAPFPVVDVVTRQATLLRNASTVGEAAGVTLRDEVPSYLTRLIGLGLVEREGVRAELEPQYEILATDGLVREAAASGRRARLVRGTVRLSPFGSRFWAACDPEKSRAR</sequence>
<evidence type="ECO:0000313" key="1">
    <source>
        <dbReference type="EMBL" id="GLY68490.1"/>
    </source>
</evidence>
<dbReference type="Gene3D" id="3.30.110.190">
    <property type="match status" value="1"/>
</dbReference>